<evidence type="ECO:0000259" key="3">
    <source>
        <dbReference type="Pfam" id="PF22818"/>
    </source>
</evidence>
<dbReference type="EMBL" id="PNRE01000002">
    <property type="protein sequence ID" value="PMR72347.1"/>
    <property type="molecule type" value="Genomic_DNA"/>
</dbReference>
<dbReference type="InterPro" id="IPR042099">
    <property type="entry name" value="ANL_N_sf"/>
</dbReference>
<dbReference type="SUPFAM" id="SSF54637">
    <property type="entry name" value="Thioesterase/thiol ester dehydrase-isomerase"/>
    <property type="match status" value="1"/>
</dbReference>
<dbReference type="Gene3D" id="3.10.129.10">
    <property type="entry name" value="Hotdog Thioesterase"/>
    <property type="match status" value="1"/>
</dbReference>
<dbReference type="Gene3D" id="3.30.300.30">
    <property type="match status" value="1"/>
</dbReference>
<feature type="domain" description="AMP-dependent synthetase/ligase" evidence="1">
    <location>
        <begin position="102"/>
        <end position="292"/>
    </location>
</feature>
<protein>
    <recommendedName>
        <fullName evidence="6">AMP-dependent synthetase/ligase domain-containing protein</fullName>
    </recommendedName>
</protein>
<dbReference type="Pfam" id="PF22818">
    <property type="entry name" value="ApeI-like"/>
    <property type="match status" value="1"/>
</dbReference>
<feature type="domain" description="ApeI dehydratase-like" evidence="3">
    <location>
        <begin position="458"/>
        <end position="550"/>
    </location>
</feature>
<dbReference type="InterPro" id="IPR025110">
    <property type="entry name" value="AMP-bd_C"/>
</dbReference>
<dbReference type="InterPro" id="IPR029069">
    <property type="entry name" value="HotDog_dom_sf"/>
</dbReference>
<dbReference type="PANTHER" id="PTHR45398:SF1">
    <property type="entry name" value="ENZYME, PUTATIVE (JCVI)-RELATED"/>
    <property type="match status" value="1"/>
</dbReference>
<dbReference type="PANTHER" id="PTHR45398">
    <property type="match status" value="1"/>
</dbReference>
<dbReference type="Pfam" id="PF13193">
    <property type="entry name" value="AMP-binding_C"/>
    <property type="match status" value="1"/>
</dbReference>
<dbReference type="SUPFAM" id="SSF56801">
    <property type="entry name" value="Acetyl-CoA synthetase-like"/>
    <property type="match status" value="1"/>
</dbReference>
<dbReference type="InterPro" id="IPR054545">
    <property type="entry name" value="ApeI-like"/>
</dbReference>
<dbReference type="OrthoDB" id="9787658at2"/>
<evidence type="ECO:0008006" key="6">
    <source>
        <dbReference type="Google" id="ProtNLM"/>
    </source>
</evidence>
<comment type="caution">
    <text evidence="4">The sequence shown here is derived from an EMBL/GenBank/DDBJ whole genome shotgun (WGS) entry which is preliminary data.</text>
</comment>
<dbReference type="Gene3D" id="3.40.50.12780">
    <property type="entry name" value="N-terminal domain of ligase-like"/>
    <property type="match status" value="1"/>
</dbReference>
<dbReference type="Pfam" id="PF00501">
    <property type="entry name" value="AMP-binding"/>
    <property type="match status" value="1"/>
</dbReference>
<name>A0A2N7TVZ5_9GAMM</name>
<evidence type="ECO:0000259" key="1">
    <source>
        <dbReference type="Pfam" id="PF00501"/>
    </source>
</evidence>
<feature type="domain" description="AMP-binding enzyme C-terminal" evidence="2">
    <location>
        <begin position="350"/>
        <end position="430"/>
    </location>
</feature>
<gene>
    <name evidence="4" type="ORF">C1H66_00265</name>
</gene>
<proteinExistence type="predicted"/>
<keyword evidence="5" id="KW-1185">Reference proteome</keyword>
<evidence type="ECO:0000313" key="4">
    <source>
        <dbReference type="EMBL" id="PMR72347.1"/>
    </source>
</evidence>
<organism evidence="4 5">
    <name type="scientific">Halomonas heilongjiangensis</name>
    <dbReference type="NCBI Taxonomy" id="1387883"/>
    <lineage>
        <taxon>Bacteria</taxon>
        <taxon>Pseudomonadati</taxon>
        <taxon>Pseudomonadota</taxon>
        <taxon>Gammaproteobacteria</taxon>
        <taxon>Oceanospirillales</taxon>
        <taxon>Halomonadaceae</taxon>
        <taxon>Halomonas</taxon>
    </lineage>
</organism>
<accession>A0A2N7TVZ5</accession>
<evidence type="ECO:0000313" key="5">
    <source>
        <dbReference type="Proteomes" id="UP000235346"/>
    </source>
</evidence>
<dbReference type="InterPro" id="IPR000873">
    <property type="entry name" value="AMP-dep_synth/lig_dom"/>
</dbReference>
<dbReference type="InterPro" id="IPR045851">
    <property type="entry name" value="AMP-bd_C_sf"/>
</dbReference>
<reference evidence="4 5" key="1">
    <citation type="submission" date="2018-01" db="EMBL/GenBank/DDBJ databases">
        <title>Halomonas endophytica sp. nov., isolated from storage liquid in the stems of Populus euphratica.</title>
        <authorList>
            <person name="Chen C."/>
        </authorList>
    </citation>
    <scope>NUCLEOTIDE SEQUENCE [LARGE SCALE GENOMIC DNA]</scope>
    <source>
        <strain evidence="4 5">DSM 26881</strain>
    </source>
</reference>
<evidence type="ECO:0000259" key="2">
    <source>
        <dbReference type="Pfam" id="PF13193"/>
    </source>
</evidence>
<sequence>MTFTPLSQAPWRRTVSPVPGLPSGWTSPASLPARVEAWRRWLAGRPGGQWLLCQRYPGEFCAALVALWESGRVAVLPADDRPETLARLANEVEGTLPDAPDVPAAADHGIQAPLALTPSSTAVVLYTSGSTGDPVRLAKRFDQLDAELAAHAKLWPLAGTAVISQVSHQHIYGLLAGILHPLCAGAPFCGDASRYPEVLAARLEEAGGAGLKPVVVSSPAQLSRLPDHLPWTERSAPCRVFSSGAPLAAPHARHAERLLHAPVVEIYGSTETGGIARRRQTRSSTWQPLPGVRLSFEGERLLLRSAFLDTPDAWWQQPDRVAPAANGFALLGRADRLVKIAGKRVSLVHIERTLADAPEVIEARCVDLDRSDGRLGAVVALSREAIPHRHESRRDLIQRLRARLSKHLEQVAIPRYWRFVDALPSNPQGKLDRDLIKRLFADLDDTRAPRWLGERRPGADSCTLTLEVPERLAYLEGHFEDYPLVPGVVMVQWAIELARENFGQLGDFQGLERLKFQRPLQPGIRFTLELLRREDGIAFTFESGEGRHCAGRVRLQSRDGTGASHG</sequence>
<dbReference type="RefSeq" id="WP_102625923.1">
    <property type="nucleotide sequence ID" value="NZ_PDOH01000058.1"/>
</dbReference>
<dbReference type="Proteomes" id="UP000235346">
    <property type="component" value="Unassembled WGS sequence"/>
</dbReference>
<dbReference type="AlphaFoldDB" id="A0A2N7TVZ5"/>